<comment type="caution">
    <text evidence="1">The sequence shown here is derived from an EMBL/GenBank/DDBJ whole genome shotgun (WGS) entry which is preliminary data.</text>
</comment>
<name>A0ABD2NB97_9CUCU</name>
<evidence type="ECO:0000313" key="1">
    <source>
        <dbReference type="EMBL" id="KAL3275441.1"/>
    </source>
</evidence>
<dbReference type="EMBL" id="JABFTP020000083">
    <property type="protein sequence ID" value="KAL3275441.1"/>
    <property type="molecule type" value="Genomic_DNA"/>
</dbReference>
<protein>
    <submittedName>
        <fullName evidence="1">Uncharacterized protein</fullName>
    </submittedName>
</protein>
<evidence type="ECO:0000313" key="2">
    <source>
        <dbReference type="Proteomes" id="UP001516400"/>
    </source>
</evidence>
<proteinExistence type="predicted"/>
<gene>
    <name evidence="1" type="ORF">HHI36_020202</name>
</gene>
<organism evidence="1 2">
    <name type="scientific">Cryptolaemus montrouzieri</name>
    <dbReference type="NCBI Taxonomy" id="559131"/>
    <lineage>
        <taxon>Eukaryota</taxon>
        <taxon>Metazoa</taxon>
        <taxon>Ecdysozoa</taxon>
        <taxon>Arthropoda</taxon>
        <taxon>Hexapoda</taxon>
        <taxon>Insecta</taxon>
        <taxon>Pterygota</taxon>
        <taxon>Neoptera</taxon>
        <taxon>Endopterygota</taxon>
        <taxon>Coleoptera</taxon>
        <taxon>Polyphaga</taxon>
        <taxon>Cucujiformia</taxon>
        <taxon>Coccinelloidea</taxon>
        <taxon>Coccinellidae</taxon>
        <taxon>Scymninae</taxon>
        <taxon>Scymnini</taxon>
        <taxon>Cryptolaemus</taxon>
    </lineage>
</organism>
<keyword evidence="2" id="KW-1185">Reference proteome</keyword>
<sequence>SVYISQTNITRETRQDFNFRLIYRPVLRRIPVEMMMADAMIQIHAQHKASKLYDVGHASKPRTSLPKITSNPAIMGDRQRGGVKRGNSFIVGQKLRESKWFRQDEMKIVCAVVESGFILEKHENGLENTYGVIMWVPGY</sequence>
<feature type="non-terminal residue" evidence="1">
    <location>
        <position position="139"/>
    </location>
</feature>
<feature type="non-terminal residue" evidence="1">
    <location>
        <position position="1"/>
    </location>
</feature>
<dbReference type="Proteomes" id="UP001516400">
    <property type="component" value="Unassembled WGS sequence"/>
</dbReference>
<reference evidence="1 2" key="1">
    <citation type="journal article" date="2021" name="BMC Biol.">
        <title>Horizontally acquired antibacterial genes associated with adaptive radiation of ladybird beetles.</title>
        <authorList>
            <person name="Li H.S."/>
            <person name="Tang X.F."/>
            <person name="Huang Y.H."/>
            <person name="Xu Z.Y."/>
            <person name="Chen M.L."/>
            <person name="Du X.Y."/>
            <person name="Qiu B.Y."/>
            <person name="Chen P.T."/>
            <person name="Zhang W."/>
            <person name="Slipinski A."/>
            <person name="Escalona H.E."/>
            <person name="Waterhouse R.M."/>
            <person name="Zwick A."/>
            <person name="Pang H."/>
        </authorList>
    </citation>
    <scope>NUCLEOTIDE SEQUENCE [LARGE SCALE GENOMIC DNA]</scope>
    <source>
        <strain evidence="1">SYSU2018</strain>
    </source>
</reference>
<accession>A0ABD2NB97</accession>
<dbReference type="AlphaFoldDB" id="A0ABD2NB97"/>